<dbReference type="Proteomes" id="UP001596037">
    <property type="component" value="Unassembled WGS sequence"/>
</dbReference>
<accession>A0ABW0ND13</accession>
<protein>
    <submittedName>
        <fullName evidence="1">Uncharacterized protein</fullName>
    </submittedName>
</protein>
<dbReference type="RefSeq" id="WP_376850595.1">
    <property type="nucleotide sequence ID" value="NZ_JBHSMF010000006.1"/>
</dbReference>
<evidence type="ECO:0000313" key="2">
    <source>
        <dbReference type="Proteomes" id="UP001596037"/>
    </source>
</evidence>
<evidence type="ECO:0000313" key="1">
    <source>
        <dbReference type="EMBL" id="MFC5498545.1"/>
    </source>
</evidence>
<organism evidence="1 2">
    <name type="scientific">Caenimonas terrae</name>
    <dbReference type="NCBI Taxonomy" id="696074"/>
    <lineage>
        <taxon>Bacteria</taxon>
        <taxon>Pseudomonadati</taxon>
        <taxon>Pseudomonadota</taxon>
        <taxon>Betaproteobacteria</taxon>
        <taxon>Burkholderiales</taxon>
        <taxon>Comamonadaceae</taxon>
        <taxon>Caenimonas</taxon>
    </lineage>
</organism>
<reference evidence="2" key="1">
    <citation type="journal article" date="2019" name="Int. J. Syst. Evol. Microbiol.">
        <title>The Global Catalogue of Microorganisms (GCM) 10K type strain sequencing project: providing services to taxonomists for standard genome sequencing and annotation.</title>
        <authorList>
            <consortium name="The Broad Institute Genomics Platform"/>
            <consortium name="The Broad Institute Genome Sequencing Center for Infectious Disease"/>
            <person name="Wu L."/>
            <person name="Ma J."/>
        </authorList>
    </citation>
    <scope>NUCLEOTIDE SEQUENCE [LARGE SCALE GENOMIC DNA]</scope>
    <source>
        <strain evidence="2">CCUG 57401</strain>
    </source>
</reference>
<dbReference type="EMBL" id="JBHSMF010000006">
    <property type="protein sequence ID" value="MFC5498545.1"/>
    <property type="molecule type" value="Genomic_DNA"/>
</dbReference>
<proteinExistence type="predicted"/>
<keyword evidence="2" id="KW-1185">Reference proteome</keyword>
<sequence length="194" mass="20726">MNDVSDWMLVQAGLDDGSGLLAGASAFCAQQGWTLHRAAWSAGQRLAHVYARTPAGTAATAAAADAFARHCSGASQVRLSPLEPVFDVPGASAGEAPGFHYVVEMDPEAGWMDEISRWYDVEHMPGLAAVPGCIRALRFLNKGHGPLSLACYDLVTPAALAVPAWLAVRGSAWSDITRPHFTNTRRTMFEVPQH</sequence>
<gene>
    <name evidence="1" type="ORF">ACFPOE_13445</name>
</gene>
<comment type="caution">
    <text evidence="1">The sequence shown here is derived from an EMBL/GenBank/DDBJ whole genome shotgun (WGS) entry which is preliminary data.</text>
</comment>
<name>A0ABW0ND13_9BURK</name>